<reference evidence="1 2" key="1">
    <citation type="submission" date="2019-07" db="EMBL/GenBank/DDBJ databases">
        <title>Whole genome shotgun sequence of Aneurinibacillus danicus NBRC 102444.</title>
        <authorList>
            <person name="Hosoyama A."/>
            <person name="Uohara A."/>
            <person name="Ohji S."/>
            <person name="Ichikawa N."/>
        </authorList>
    </citation>
    <scope>NUCLEOTIDE SEQUENCE [LARGE SCALE GENOMIC DNA]</scope>
    <source>
        <strain evidence="1 2">NBRC 102444</strain>
    </source>
</reference>
<dbReference type="EMBL" id="BJXX01000120">
    <property type="protein sequence ID" value="GEN35212.1"/>
    <property type="molecule type" value="Genomic_DNA"/>
</dbReference>
<evidence type="ECO:0000313" key="2">
    <source>
        <dbReference type="Proteomes" id="UP000321157"/>
    </source>
</evidence>
<dbReference type="Proteomes" id="UP000321157">
    <property type="component" value="Unassembled WGS sequence"/>
</dbReference>
<comment type="caution">
    <text evidence="1">The sequence shown here is derived from an EMBL/GenBank/DDBJ whole genome shotgun (WGS) entry which is preliminary data.</text>
</comment>
<name>A0A511VD79_9BACL</name>
<gene>
    <name evidence="1" type="ORF">ADA01nite_26720</name>
</gene>
<accession>A0A511VD79</accession>
<proteinExistence type="predicted"/>
<sequence>MKKYDQANVQILFDLFSWKKRAGEIVRFEITERDRYWVISFISYSMTSSYEHTFASFTGDSHDELYTWALTLLTDFTLRLDKNEASLLAPLAASTEASTQAFL</sequence>
<protein>
    <submittedName>
        <fullName evidence="1">Uncharacterized protein</fullName>
    </submittedName>
</protein>
<evidence type="ECO:0000313" key="1">
    <source>
        <dbReference type="EMBL" id="GEN35212.1"/>
    </source>
</evidence>
<organism evidence="1 2">
    <name type="scientific">Aneurinibacillus danicus</name>
    <dbReference type="NCBI Taxonomy" id="267746"/>
    <lineage>
        <taxon>Bacteria</taxon>
        <taxon>Bacillati</taxon>
        <taxon>Bacillota</taxon>
        <taxon>Bacilli</taxon>
        <taxon>Bacillales</taxon>
        <taxon>Paenibacillaceae</taxon>
        <taxon>Aneurinibacillus group</taxon>
        <taxon>Aneurinibacillus</taxon>
    </lineage>
</organism>
<dbReference type="AlphaFoldDB" id="A0A511VD79"/>
<keyword evidence="2" id="KW-1185">Reference proteome</keyword>